<evidence type="ECO:0000313" key="3">
    <source>
        <dbReference type="EMBL" id="KAG2526630.1"/>
    </source>
</evidence>
<accession>A0A3R7GZ41</accession>
<reference evidence="2" key="1">
    <citation type="journal article" date="2015" name="Genom Data">
        <title>Genome sequences of six Phytophthora species associated with forests in New Zealand.</title>
        <authorList>
            <person name="Studholme D.J."/>
            <person name="McDougal R.L."/>
            <person name="Sambles C."/>
            <person name="Hansen E."/>
            <person name="Hardy G."/>
            <person name="Grant M."/>
            <person name="Ganley R.J."/>
            <person name="Williams N.M."/>
        </authorList>
    </citation>
    <scope>NUCLEOTIDE SEQUENCE</scope>
    <source>
        <strain evidence="2">NZFS 2646</strain>
        <strain evidence="3">NZFS 3630</strain>
    </source>
</reference>
<evidence type="ECO:0000256" key="1">
    <source>
        <dbReference type="SAM" id="Coils"/>
    </source>
</evidence>
<dbReference type="EMBL" id="MBDN02000134">
    <property type="protein sequence ID" value="RLN79752.1"/>
    <property type="molecule type" value="Genomic_DNA"/>
</dbReference>
<keyword evidence="6" id="KW-1185">Reference proteome</keyword>
<proteinExistence type="predicted"/>
<name>A0A3R7GZ41_9STRA</name>
<sequence>MANGRSVAHVYSIMEELQQLRGKVSTLSEKNRQLAKALNTAKQEVVKAKVTQNAVFSDKVVEWMEMRFKPGGVRDQSTQCTIREEIAGDSREGCLCLENIQLEPDSPFSPHWDNRPKSPRLSSPIVATATRKKAYTRNMHAKITEVAGTQGDYYGLGVRANRQGKECQSLKHRMISDTHKVKSGFKSAPFGQHCSPFHKRATRHVKRISYVEPKLNSKLRQVRAIIAGCISRDGIDLPAVLFQGDKFTFTT</sequence>
<protein>
    <submittedName>
        <fullName evidence="5">Uncharacterized protein</fullName>
    </submittedName>
</protein>
<dbReference type="Proteomes" id="UP000785171">
    <property type="component" value="Unassembled WGS sequence"/>
</dbReference>
<evidence type="ECO:0000313" key="6">
    <source>
        <dbReference type="Proteomes" id="UP000285624"/>
    </source>
</evidence>
<dbReference type="AlphaFoldDB" id="A0A3R7GZ41"/>
<dbReference type="Proteomes" id="UP000285883">
    <property type="component" value="Unassembled WGS sequence"/>
</dbReference>
<evidence type="ECO:0000313" key="4">
    <source>
        <dbReference type="EMBL" id="RLN45976.1"/>
    </source>
</evidence>
<organism evidence="5 6">
    <name type="scientific">Phytophthora kernoviae</name>
    <dbReference type="NCBI Taxonomy" id="325452"/>
    <lineage>
        <taxon>Eukaryota</taxon>
        <taxon>Sar</taxon>
        <taxon>Stramenopiles</taxon>
        <taxon>Oomycota</taxon>
        <taxon>Peronosporomycetes</taxon>
        <taxon>Peronosporales</taxon>
        <taxon>Peronosporaceae</taxon>
        <taxon>Phytophthora</taxon>
    </lineage>
</organism>
<evidence type="ECO:0000313" key="7">
    <source>
        <dbReference type="Proteomes" id="UP000285883"/>
    </source>
</evidence>
<reference evidence="2" key="3">
    <citation type="submission" date="2020-06" db="EMBL/GenBank/DDBJ databases">
        <authorList>
            <person name="Studholme D.J."/>
        </authorList>
    </citation>
    <scope>NUCLEOTIDE SEQUENCE</scope>
    <source>
        <strain evidence="2">NZFS 2646</strain>
        <strain evidence="3">NZFS 3630</strain>
    </source>
</reference>
<dbReference type="EMBL" id="JPWU03000097">
    <property type="protein sequence ID" value="KAG2526630.1"/>
    <property type="molecule type" value="Genomic_DNA"/>
</dbReference>
<comment type="caution">
    <text evidence="5">The sequence shown here is derived from an EMBL/GenBank/DDBJ whole genome shotgun (WGS) entry which is preliminary data.</text>
</comment>
<dbReference type="Proteomes" id="UP000285624">
    <property type="component" value="Unassembled WGS sequence"/>
</dbReference>
<reference evidence="6 7" key="2">
    <citation type="submission" date="2018-07" db="EMBL/GenBank/DDBJ databases">
        <title>Genome sequencing of oomycete isolates from Chile give support for New Zealand origin for Phytophthora kernoviae and make available the first Nothophytophthora sp. genome.</title>
        <authorList>
            <person name="Studholme D.J."/>
            <person name="Sanfuentes E."/>
            <person name="Panda P."/>
            <person name="Hill R."/>
            <person name="Sambles C."/>
            <person name="Grant M."/>
            <person name="Williams N.M."/>
            <person name="Mcdougal R.L."/>
        </authorList>
    </citation>
    <scope>NUCLEOTIDE SEQUENCE [LARGE SCALE GENOMIC DNA]</scope>
    <source>
        <strain evidence="4">Chile2</strain>
        <strain evidence="5">Chile4</strain>
    </source>
</reference>
<keyword evidence="1" id="KW-0175">Coiled coil</keyword>
<dbReference type="Proteomes" id="UP000792063">
    <property type="component" value="Unassembled WGS sequence"/>
</dbReference>
<evidence type="ECO:0000313" key="5">
    <source>
        <dbReference type="EMBL" id="RLN79752.1"/>
    </source>
</evidence>
<dbReference type="EMBL" id="JPWV03000104">
    <property type="protein sequence ID" value="KAG2524886.1"/>
    <property type="molecule type" value="Genomic_DNA"/>
</dbReference>
<feature type="coiled-coil region" evidence="1">
    <location>
        <begin position="17"/>
        <end position="44"/>
    </location>
</feature>
<dbReference type="EMBL" id="MAYM02000105">
    <property type="protein sequence ID" value="RLN45976.1"/>
    <property type="molecule type" value="Genomic_DNA"/>
</dbReference>
<gene>
    <name evidence="4" type="ORF">BBI17_005077</name>
    <name evidence="5" type="ORF">BBO99_00005059</name>
    <name evidence="2" type="ORF">JM16_004770</name>
    <name evidence="3" type="ORF">JM18_004300</name>
</gene>
<evidence type="ECO:0000313" key="2">
    <source>
        <dbReference type="EMBL" id="KAG2524886.1"/>
    </source>
</evidence>